<keyword evidence="6 11" id="KW-1133">Transmembrane helix</keyword>
<protein>
    <recommendedName>
        <fullName evidence="9">Flagellar M-ring protein</fullName>
    </recommendedName>
</protein>
<dbReference type="InterPro" id="IPR043427">
    <property type="entry name" value="YscJ/FliF"/>
</dbReference>
<dbReference type="InterPro" id="IPR013556">
    <property type="entry name" value="Flag_M-ring_C"/>
</dbReference>
<dbReference type="Pfam" id="PF01514">
    <property type="entry name" value="YscJ_FliF"/>
    <property type="match status" value="1"/>
</dbReference>
<evidence type="ECO:0000259" key="12">
    <source>
        <dbReference type="Pfam" id="PF01514"/>
    </source>
</evidence>
<evidence type="ECO:0000256" key="5">
    <source>
        <dbReference type="ARBA" id="ARBA00022692"/>
    </source>
</evidence>
<dbReference type="PIRSF" id="PIRSF004862">
    <property type="entry name" value="FliF"/>
    <property type="match status" value="1"/>
</dbReference>
<dbReference type="InterPro" id="IPR000067">
    <property type="entry name" value="FlgMring_FliF"/>
</dbReference>
<organism evidence="14 15">
    <name type="scientific">Populibacterium corticicola</name>
    <dbReference type="NCBI Taxonomy" id="1812826"/>
    <lineage>
        <taxon>Bacteria</taxon>
        <taxon>Bacillati</taxon>
        <taxon>Actinomycetota</taxon>
        <taxon>Actinomycetes</taxon>
        <taxon>Micrococcales</taxon>
        <taxon>Jonesiaceae</taxon>
        <taxon>Populibacterium</taxon>
    </lineage>
</organism>
<keyword evidence="14" id="KW-0969">Cilium</keyword>
<feature type="domain" description="Flagellar M-ring N-terminal" evidence="12">
    <location>
        <begin position="46"/>
        <end position="220"/>
    </location>
</feature>
<keyword evidence="14" id="KW-0966">Cell projection</keyword>
<evidence type="ECO:0000256" key="6">
    <source>
        <dbReference type="ARBA" id="ARBA00022989"/>
    </source>
</evidence>
<dbReference type="InterPro" id="IPR006182">
    <property type="entry name" value="FliF_N_dom"/>
</dbReference>
<name>A0ABW5XK39_9MICO</name>
<sequence length="537" mass="56550">MPQQITTAFSKLIAAIREFTVAQRTLALIGLGIIAVAIIALVSWISQPQMRPLYTDLAPSDAAAITEQLDSQGVKYDLANGGGTIMVPADQVYKLRLNVASSGISPSSEGGYQLFDNMGMSTSEFQQDVTYKRALEGELAKTINAMDGVETASVQLALPADTVFVSERADASASVFVKTRTGTTLSDDQVQAITHLVSASIESMPLNNVAVIDAAGNVLSNVDGAGSVAAGNKQTVLYESRIQQNVQAMLDRIVGVGNSVVSVTAQLDYSSTERTSETFNSNENAKPLTERTTNEEYEGTGNNATGVLGPDNIAVPEGEESGTGNYTNTTEERANAVDKVTEHVQTGPGTLRRQSISVAVDQQAAGAMNMADLQAAIATAAGIDEERGDTVNVSRIMFDKSSAEAAQVALAQAQELEAAAAQRELIRNAIIAGAALLAVIVLAIIAGRRRRVEEPAADEVTPLDLGELSLMSQQDNELAAAEALAQIDFPAIPELPTAPDPGAVAAEKKRQDVVSLADEDPEQVADYLRELMDVGGR</sequence>
<feature type="compositionally biased region" description="Polar residues" evidence="10">
    <location>
        <begin position="272"/>
        <end position="284"/>
    </location>
</feature>
<feature type="transmembrane region" description="Helical" evidence="11">
    <location>
        <begin position="26"/>
        <end position="45"/>
    </location>
</feature>
<reference evidence="15" key="1">
    <citation type="journal article" date="2019" name="Int. J. Syst. Evol. Microbiol.">
        <title>The Global Catalogue of Microorganisms (GCM) 10K type strain sequencing project: providing services to taxonomists for standard genome sequencing and annotation.</title>
        <authorList>
            <consortium name="The Broad Institute Genomics Platform"/>
            <consortium name="The Broad Institute Genome Sequencing Center for Infectious Disease"/>
            <person name="Wu L."/>
            <person name="Ma J."/>
        </authorList>
    </citation>
    <scope>NUCLEOTIDE SEQUENCE [LARGE SCALE GENOMIC DNA]</scope>
    <source>
        <strain evidence="15">KCTC 33576</strain>
    </source>
</reference>
<keyword evidence="5 11" id="KW-0812">Transmembrane</keyword>
<dbReference type="Gene3D" id="3.30.300.30">
    <property type="match status" value="1"/>
</dbReference>
<keyword evidence="7 11" id="KW-0472">Membrane</keyword>
<feature type="region of interest" description="Disordered" evidence="10">
    <location>
        <begin position="272"/>
        <end position="311"/>
    </location>
</feature>
<gene>
    <name evidence="14" type="primary">fliF</name>
    <name evidence="14" type="ORF">ACFSYH_13925</name>
</gene>
<comment type="subcellular location">
    <subcellularLocation>
        <location evidence="1 9">Bacterial flagellum basal body</location>
    </subcellularLocation>
    <subcellularLocation>
        <location evidence="2">Cell membrane</location>
        <topology evidence="2">Multi-pass membrane protein</topology>
    </subcellularLocation>
</comment>
<dbReference type="InterPro" id="IPR045851">
    <property type="entry name" value="AMP-bd_C_sf"/>
</dbReference>
<keyword evidence="15" id="KW-1185">Reference proteome</keyword>
<dbReference type="RefSeq" id="WP_377467903.1">
    <property type="nucleotide sequence ID" value="NZ_JBHUOP010000008.1"/>
</dbReference>
<comment type="function">
    <text evidence="9">The M ring may be actively involved in energy transduction.</text>
</comment>
<evidence type="ECO:0000256" key="2">
    <source>
        <dbReference type="ARBA" id="ARBA00004651"/>
    </source>
</evidence>
<evidence type="ECO:0000313" key="14">
    <source>
        <dbReference type="EMBL" id="MFD2841660.1"/>
    </source>
</evidence>
<feature type="domain" description="Flagellar M-ring C-terminal" evidence="13">
    <location>
        <begin position="250"/>
        <end position="398"/>
    </location>
</feature>
<evidence type="ECO:0000313" key="15">
    <source>
        <dbReference type="Proteomes" id="UP001597391"/>
    </source>
</evidence>
<dbReference type="NCBIfam" id="TIGR00206">
    <property type="entry name" value="fliF"/>
    <property type="match status" value="1"/>
</dbReference>
<evidence type="ECO:0000256" key="9">
    <source>
        <dbReference type="PIRNR" id="PIRNR004862"/>
    </source>
</evidence>
<proteinExistence type="inferred from homology"/>
<evidence type="ECO:0000256" key="8">
    <source>
        <dbReference type="ARBA" id="ARBA00023143"/>
    </source>
</evidence>
<feature type="transmembrane region" description="Helical" evidence="11">
    <location>
        <begin position="425"/>
        <end position="446"/>
    </location>
</feature>
<dbReference type="PANTHER" id="PTHR30046:SF0">
    <property type="entry name" value="FLAGELLAR M-RING PROTEIN"/>
    <property type="match status" value="1"/>
</dbReference>
<evidence type="ECO:0000256" key="7">
    <source>
        <dbReference type="ARBA" id="ARBA00023136"/>
    </source>
</evidence>
<keyword evidence="14" id="KW-0282">Flagellum</keyword>
<dbReference type="Pfam" id="PF08345">
    <property type="entry name" value="YscJ_FliF_C"/>
    <property type="match status" value="1"/>
</dbReference>
<comment type="caution">
    <text evidence="14">The sequence shown here is derived from an EMBL/GenBank/DDBJ whole genome shotgun (WGS) entry which is preliminary data.</text>
</comment>
<accession>A0ABW5XK39</accession>
<evidence type="ECO:0000256" key="11">
    <source>
        <dbReference type="SAM" id="Phobius"/>
    </source>
</evidence>
<dbReference type="Proteomes" id="UP001597391">
    <property type="component" value="Unassembled WGS sequence"/>
</dbReference>
<evidence type="ECO:0000256" key="1">
    <source>
        <dbReference type="ARBA" id="ARBA00004117"/>
    </source>
</evidence>
<evidence type="ECO:0000259" key="13">
    <source>
        <dbReference type="Pfam" id="PF08345"/>
    </source>
</evidence>
<comment type="similarity">
    <text evidence="3 9">Belongs to the FliF family.</text>
</comment>
<dbReference type="EMBL" id="JBHUOP010000008">
    <property type="protein sequence ID" value="MFD2841660.1"/>
    <property type="molecule type" value="Genomic_DNA"/>
</dbReference>
<keyword evidence="8 9" id="KW-0975">Bacterial flagellum</keyword>
<dbReference type="PRINTS" id="PR01009">
    <property type="entry name" value="FLGMRINGFLIF"/>
</dbReference>
<evidence type="ECO:0000256" key="3">
    <source>
        <dbReference type="ARBA" id="ARBA00007971"/>
    </source>
</evidence>
<evidence type="ECO:0000256" key="4">
    <source>
        <dbReference type="ARBA" id="ARBA00022475"/>
    </source>
</evidence>
<keyword evidence="4" id="KW-1003">Cell membrane</keyword>
<dbReference type="PANTHER" id="PTHR30046">
    <property type="entry name" value="FLAGELLAR M-RING PROTEIN"/>
    <property type="match status" value="1"/>
</dbReference>
<evidence type="ECO:0000256" key="10">
    <source>
        <dbReference type="SAM" id="MobiDB-lite"/>
    </source>
</evidence>